<reference evidence="2" key="2">
    <citation type="submission" date="2017-10" db="EMBL/GenBank/DDBJ databases">
        <title>Ladona fulva Genome sequencing and assembly.</title>
        <authorList>
            <person name="Murali S."/>
            <person name="Richards S."/>
            <person name="Bandaranaike D."/>
            <person name="Bellair M."/>
            <person name="Blankenburg K."/>
            <person name="Chao H."/>
            <person name="Dinh H."/>
            <person name="Doddapaneni H."/>
            <person name="Dugan-Rocha S."/>
            <person name="Elkadiri S."/>
            <person name="Gnanaolivu R."/>
            <person name="Hernandez B."/>
            <person name="Skinner E."/>
            <person name="Javaid M."/>
            <person name="Lee S."/>
            <person name="Li M."/>
            <person name="Ming W."/>
            <person name="Munidasa M."/>
            <person name="Muniz J."/>
            <person name="Nguyen L."/>
            <person name="Hughes D."/>
            <person name="Osuji N."/>
            <person name="Pu L.-L."/>
            <person name="Puazo M."/>
            <person name="Qu C."/>
            <person name="Quiroz J."/>
            <person name="Raj R."/>
            <person name="Weissenberger G."/>
            <person name="Xin Y."/>
            <person name="Zou X."/>
            <person name="Han Y."/>
            <person name="Worley K."/>
            <person name="Muzny D."/>
            <person name="Gibbs R."/>
        </authorList>
    </citation>
    <scope>NUCLEOTIDE SEQUENCE</scope>
    <source>
        <strain evidence="2">Sampled in the wild</strain>
    </source>
</reference>
<organism evidence="2 3">
    <name type="scientific">Ladona fulva</name>
    <name type="common">Scarce chaser dragonfly</name>
    <name type="synonym">Libellula fulva</name>
    <dbReference type="NCBI Taxonomy" id="123851"/>
    <lineage>
        <taxon>Eukaryota</taxon>
        <taxon>Metazoa</taxon>
        <taxon>Ecdysozoa</taxon>
        <taxon>Arthropoda</taxon>
        <taxon>Hexapoda</taxon>
        <taxon>Insecta</taxon>
        <taxon>Pterygota</taxon>
        <taxon>Palaeoptera</taxon>
        <taxon>Odonata</taxon>
        <taxon>Epiprocta</taxon>
        <taxon>Anisoptera</taxon>
        <taxon>Libelluloidea</taxon>
        <taxon>Libellulidae</taxon>
        <taxon>Ladona</taxon>
    </lineage>
</organism>
<keyword evidence="3" id="KW-1185">Reference proteome</keyword>
<evidence type="ECO:0000313" key="2">
    <source>
        <dbReference type="EMBL" id="KAG8238320.1"/>
    </source>
</evidence>
<proteinExistence type="predicted"/>
<protein>
    <submittedName>
        <fullName evidence="2">Uncharacterized protein</fullName>
    </submittedName>
</protein>
<evidence type="ECO:0000313" key="3">
    <source>
        <dbReference type="Proteomes" id="UP000792457"/>
    </source>
</evidence>
<feature type="region of interest" description="Disordered" evidence="1">
    <location>
        <begin position="220"/>
        <end position="239"/>
    </location>
</feature>
<sequence length="294" mass="31989">MKLAQLVPLSHSAVELLVLHDHECMPRCYVPKALDECTEAADTAQLAIFIQDDNEFNITEELASLVLLKDTNRSVDWYEAVKATFSLTIDTMSGIVTVGASAMVRKKEGQTTVIENDAKKMECCNDNGKGFPRHRLSPSNNIPTSLLSLPPPYDHVNLTVVAVISEIRTFVGGPGRAERKDNRVTPTSLSTFRPMGSWSSGVNSVDSPSLHFTKGIGEPTATHVKLTSPPTVTSSTGRGGIENCGGTLRTKMKIIIIDLPTLLVHLHILTAFLNGDILQTSNTDSFTKNSWDTN</sequence>
<dbReference type="PANTHER" id="PTHR45913:SF21">
    <property type="entry name" value="DUF4371 DOMAIN-CONTAINING PROTEIN"/>
    <property type="match status" value="1"/>
</dbReference>
<dbReference type="EMBL" id="KZ309333">
    <property type="protein sequence ID" value="KAG8238320.1"/>
    <property type="molecule type" value="Genomic_DNA"/>
</dbReference>
<dbReference type="Proteomes" id="UP000792457">
    <property type="component" value="Unassembled WGS sequence"/>
</dbReference>
<dbReference type="AlphaFoldDB" id="A0A8K0KR93"/>
<gene>
    <name evidence="2" type="ORF">J437_LFUL006843</name>
</gene>
<reference evidence="2" key="1">
    <citation type="submission" date="2013-04" db="EMBL/GenBank/DDBJ databases">
        <authorList>
            <person name="Qu J."/>
            <person name="Murali S.C."/>
            <person name="Bandaranaike D."/>
            <person name="Bellair M."/>
            <person name="Blankenburg K."/>
            <person name="Chao H."/>
            <person name="Dinh H."/>
            <person name="Doddapaneni H."/>
            <person name="Downs B."/>
            <person name="Dugan-Rocha S."/>
            <person name="Elkadiri S."/>
            <person name="Gnanaolivu R.D."/>
            <person name="Hernandez B."/>
            <person name="Javaid M."/>
            <person name="Jayaseelan J.C."/>
            <person name="Lee S."/>
            <person name="Li M."/>
            <person name="Ming W."/>
            <person name="Munidasa M."/>
            <person name="Muniz J."/>
            <person name="Nguyen L."/>
            <person name="Ongeri F."/>
            <person name="Osuji N."/>
            <person name="Pu L.-L."/>
            <person name="Puazo M."/>
            <person name="Qu C."/>
            <person name="Quiroz J."/>
            <person name="Raj R."/>
            <person name="Weissenberger G."/>
            <person name="Xin Y."/>
            <person name="Zou X."/>
            <person name="Han Y."/>
            <person name="Richards S."/>
            <person name="Worley K."/>
            <person name="Muzny D."/>
            <person name="Gibbs R."/>
        </authorList>
    </citation>
    <scope>NUCLEOTIDE SEQUENCE</scope>
    <source>
        <strain evidence="2">Sampled in the wild</strain>
    </source>
</reference>
<name>A0A8K0KR93_LADFU</name>
<evidence type="ECO:0000256" key="1">
    <source>
        <dbReference type="SAM" id="MobiDB-lite"/>
    </source>
</evidence>
<accession>A0A8K0KR93</accession>
<dbReference type="PANTHER" id="PTHR45913">
    <property type="entry name" value="EPM2A-INTERACTING PROTEIN 1"/>
    <property type="match status" value="1"/>
</dbReference>
<comment type="caution">
    <text evidence="2">The sequence shown here is derived from an EMBL/GenBank/DDBJ whole genome shotgun (WGS) entry which is preliminary data.</text>
</comment>